<dbReference type="RefSeq" id="XP_012209659.1">
    <property type="nucleotide sequence ID" value="XM_012354269.1"/>
</dbReference>
<dbReference type="Gene3D" id="2.60.40.200">
    <property type="entry name" value="Superoxide dismutase, copper/zinc binding domain"/>
    <property type="match status" value="1"/>
</dbReference>
<evidence type="ECO:0008006" key="3">
    <source>
        <dbReference type="Google" id="ProtNLM"/>
    </source>
</evidence>
<dbReference type="GeneID" id="24136357"/>
<feature type="non-terminal residue" evidence="1">
    <location>
        <position position="1"/>
    </location>
</feature>
<dbReference type="GO" id="GO:0006801">
    <property type="term" value="P:superoxide metabolic process"/>
    <property type="evidence" value="ECO:0007669"/>
    <property type="project" value="InterPro"/>
</dbReference>
<reference evidence="1 2" key="1">
    <citation type="journal article" date="2013" name="PLoS Genet.">
        <title>Distinctive expansion of potential virulence genes in the genome of the oomycete fish pathogen Saprolegnia parasitica.</title>
        <authorList>
            <person name="Jiang R.H."/>
            <person name="de Bruijn I."/>
            <person name="Haas B.J."/>
            <person name="Belmonte R."/>
            <person name="Lobach L."/>
            <person name="Christie J."/>
            <person name="van den Ackerveken G."/>
            <person name="Bottin A."/>
            <person name="Bulone V."/>
            <person name="Diaz-Moreno S.M."/>
            <person name="Dumas B."/>
            <person name="Fan L."/>
            <person name="Gaulin E."/>
            <person name="Govers F."/>
            <person name="Grenville-Briggs L.J."/>
            <person name="Horner N.R."/>
            <person name="Levin J.Z."/>
            <person name="Mammella M."/>
            <person name="Meijer H.J."/>
            <person name="Morris P."/>
            <person name="Nusbaum C."/>
            <person name="Oome S."/>
            <person name="Phillips A.J."/>
            <person name="van Rooyen D."/>
            <person name="Rzeszutek E."/>
            <person name="Saraiva M."/>
            <person name="Secombes C.J."/>
            <person name="Seidl M.F."/>
            <person name="Snel B."/>
            <person name="Stassen J.H."/>
            <person name="Sykes S."/>
            <person name="Tripathy S."/>
            <person name="van den Berg H."/>
            <person name="Vega-Arreguin J.C."/>
            <person name="Wawra S."/>
            <person name="Young S.K."/>
            <person name="Zeng Q."/>
            <person name="Dieguez-Uribeondo J."/>
            <person name="Russ C."/>
            <person name="Tyler B.M."/>
            <person name="van West P."/>
        </authorList>
    </citation>
    <scope>NUCLEOTIDE SEQUENCE [LARGE SCALE GENOMIC DNA]</scope>
    <source>
        <strain evidence="1 2">CBS 223.65</strain>
    </source>
</reference>
<dbReference type="InterPro" id="IPR036423">
    <property type="entry name" value="SOD-like_Cu/Zn_dom_sf"/>
</dbReference>
<dbReference type="GO" id="GO:0046872">
    <property type="term" value="F:metal ion binding"/>
    <property type="evidence" value="ECO:0007669"/>
    <property type="project" value="InterPro"/>
</dbReference>
<gene>
    <name evidence="1" type="ORF">SPRG_14559</name>
</gene>
<dbReference type="AlphaFoldDB" id="A0A067BMG8"/>
<keyword evidence="2" id="KW-1185">Reference proteome</keyword>
<evidence type="ECO:0000313" key="1">
    <source>
        <dbReference type="EMBL" id="KDO19659.1"/>
    </source>
</evidence>
<evidence type="ECO:0000313" key="2">
    <source>
        <dbReference type="Proteomes" id="UP000030745"/>
    </source>
</evidence>
<dbReference type="STRING" id="695850.A0A067BMG8"/>
<dbReference type="OrthoDB" id="159229at2759"/>
<sequence length="223" mass="23457">RTLLDDKIAPSASEEQNESHSLVYAFDPTLSGGVAGHIAVHYHGYGATIAANLDVSGANWTALSAADANCKGPIDSFTWHVHTKWSNKASSAFLGGCGLAIAGNHYDPTLACGPNSEHIDDTCKATVAQAGFAYNCTPASYGECETKCEAGDLSGKVGKMTAKAGKIRETWFDPHYPAFDEAMAQWNVMLHAVCGKAAPRFVCAIATTAKDLPSTTIPTTYAP</sequence>
<dbReference type="VEuPathDB" id="FungiDB:SPRG_14559"/>
<dbReference type="Proteomes" id="UP000030745">
    <property type="component" value="Unassembled WGS sequence"/>
</dbReference>
<organism evidence="1 2">
    <name type="scientific">Saprolegnia parasitica (strain CBS 223.65)</name>
    <dbReference type="NCBI Taxonomy" id="695850"/>
    <lineage>
        <taxon>Eukaryota</taxon>
        <taxon>Sar</taxon>
        <taxon>Stramenopiles</taxon>
        <taxon>Oomycota</taxon>
        <taxon>Saprolegniomycetes</taxon>
        <taxon>Saprolegniales</taxon>
        <taxon>Saprolegniaceae</taxon>
        <taxon>Saprolegnia</taxon>
    </lineage>
</organism>
<proteinExistence type="predicted"/>
<protein>
    <recommendedName>
        <fullName evidence="3">Superoxide dismutase copper/zinc binding domain-containing protein</fullName>
    </recommendedName>
</protein>
<accession>A0A067BMG8</accession>
<dbReference type="EMBL" id="KK583340">
    <property type="protein sequence ID" value="KDO19659.1"/>
    <property type="molecule type" value="Genomic_DNA"/>
</dbReference>
<dbReference type="KEGG" id="spar:SPRG_14559"/>
<name>A0A067BMG8_SAPPC</name>